<name>A0ACC2N7T1_9HYME</name>
<evidence type="ECO:0000313" key="2">
    <source>
        <dbReference type="Proteomes" id="UP001239111"/>
    </source>
</evidence>
<sequence>MQTHVVVLAVLVAALAVGTQAGKILNIATPFGTFPYDVESMINDKALVQQQLACLMEGRRCTAPLSNVIKHELKRILFTECKGCNDVEIEAFNIVKPVVESQYPKELVALRQKYSYLKDQ</sequence>
<organism evidence="1 2">
    <name type="scientific">Eretmocerus hayati</name>
    <dbReference type="NCBI Taxonomy" id="131215"/>
    <lineage>
        <taxon>Eukaryota</taxon>
        <taxon>Metazoa</taxon>
        <taxon>Ecdysozoa</taxon>
        <taxon>Arthropoda</taxon>
        <taxon>Hexapoda</taxon>
        <taxon>Insecta</taxon>
        <taxon>Pterygota</taxon>
        <taxon>Neoptera</taxon>
        <taxon>Endopterygota</taxon>
        <taxon>Hymenoptera</taxon>
        <taxon>Apocrita</taxon>
        <taxon>Proctotrupomorpha</taxon>
        <taxon>Chalcidoidea</taxon>
        <taxon>Aphelinidae</taxon>
        <taxon>Aphelininae</taxon>
        <taxon>Eretmocerus</taxon>
    </lineage>
</organism>
<reference evidence="1" key="1">
    <citation type="submission" date="2023-04" db="EMBL/GenBank/DDBJ databases">
        <title>A chromosome-level genome assembly of the parasitoid wasp Eretmocerus hayati.</title>
        <authorList>
            <person name="Zhong Y."/>
            <person name="Liu S."/>
            <person name="Liu Y."/>
        </authorList>
    </citation>
    <scope>NUCLEOTIDE SEQUENCE</scope>
    <source>
        <strain evidence="1">ZJU_SS_LIU_2023</strain>
    </source>
</reference>
<protein>
    <submittedName>
        <fullName evidence="1">Uncharacterized protein</fullName>
    </submittedName>
</protein>
<accession>A0ACC2N7T1</accession>
<proteinExistence type="predicted"/>
<gene>
    <name evidence="1" type="ORF">QAD02_008917</name>
</gene>
<dbReference type="EMBL" id="CM056744">
    <property type="protein sequence ID" value="KAJ8667255.1"/>
    <property type="molecule type" value="Genomic_DNA"/>
</dbReference>
<keyword evidence="2" id="KW-1185">Reference proteome</keyword>
<comment type="caution">
    <text evidence="1">The sequence shown here is derived from an EMBL/GenBank/DDBJ whole genome shotgun (WGS) entry which is preliminary data.</text>
</comment>
<evidence type="ECO:0000313" key="1">
    <source>
        <dbReference type="EMBL" id="KAJ8667255.1"/>
    </source>
</evidence>
<dbReference type="Proteomes" id="UP001239111">
    <property type="component" value="Chromosome 4"/>
</dbReference>